<evidence type="ECO:0000256" key="3">
    <source>
        <dbReference type="ARBA" id="ARBA00022801"/>
    </source>
</evidence>
<evidence type="ECO:0000313" key="6">
    <source>
        <dbReference type="Proteomes" id="UP000327157"/>
    </source>
</evidence>
<dbReference type="Gene3D" id="3.40.395.10">
    <property type="entry name" value="Adenoviral Proteinase, Chain A"/>
    <property type="match status" value="1"/>
</dbReference>
<protein>
    <recommendedName>
        <fullName evidence="4">Ubiquitin-like protease family profile domain-containing protein</fullName>
    </recommendedName>
</protein>
<dbReference type="Pfam" id="PF02902">
    <property type="entry name" value="Peptidase_C48"/>
    <property type="match status" value="1"/>
</dbReference>
<comment type="similarity">
    <text evidence="1">Belongs to the peptidase C48 family.</text>
</comment>
<dbReference type="EMBL" id="SMOL01000160">
    <property type="protein sequence ID" value="KAB2625839.1"/>
    <property type="molecule type" value="Genomic_DNA"/>
</dbReference>
<reference evidence="5 6" key="1">
    <citation type="submission" date="2019-09" db="EMBL/GenBank/DDBJ databases">
        <authorList>
            <person name="Ou C."/>
        </authorList>
    </citation>
    <scope>NUCLEOTIDE SEQUENCE [LARGE SCALE GENOMIC DNA]</scope>
    <source>
        <strain evidence="5">S2</strain>
        <tissue evidence="5">Leaf</tissue>
    </source>
</reference>
<gene>
    <name evidence="5" type="ORF">D8674_017499</name>
</gene>
<dbReference type="GO" id="GO:0008234">
    <property type="term" value="F:cysteine-type peptidase activity"/>
    <property type="evidence" value="ECO:0007669"/>
    <property type="project" value="InterPro"/>
</dbReference>
<evidence type="ECO:0000256" key="2">
    <source>
        <dbReference type="ARBA" id="ARBA00022670"/>
    </source>
</evidence>
<accession>A0A5N5HCW1</accession>
<feature type="domain" description="Ubiquitin-like protease family profile" evidence="4">
    <location>
        <begin position="2"/>
        <end position="79"/>
    </location>
</feature>
<keyword evidence="2" id="KW-0645">Protease</keyword>
<dbReference type="AlphaFoldDB" id="A0A5N5HCW1"/>
<dbReference type="InterPro" id="IPR003653">
    <property type="entry name" value="Peptidase_C48_C"/>
</dbReference>
<dbReference type="GO" id="GO:0006508">
    <property type="term" value="P:proteolysis"/>
    <property type="evidence" value="ECO:0007669"/>
    <property type="project" value="UniProtKB-KW"/>
</dbReference>
<name>A0A5N5HCW1_9ROSA</name>
<reference evidence="6" key="2">
    <citation type="submission" date="2019-10" db="EMBL/GenBank/DDBJ databases">
        <title>A de novo genome assembly of a pear dwarfing rootstock.</title>
        <authorList>
            <person name="Wang F."/>
            <person name="Wang J."/>
            <person name="Li S."/>
            <person name="Zhang Y."/>
            <person name="Fang M."/>
            <person name="Ma L."/>
            <person name="Zhao Y."/>
            <person name="Jiang S."/>
        </authorList>
    </citation>
    <scope>NUCLEOTIDE SEQUENCE [LARGE SCALE GENOMIC DNA]</scope>
</reference>
<evidence type="ECO:0000313" key="5">
    <source>
        <dbReference type="EMBL" id="KAB2625839.1"/>
    </source>
</evidence>
<dbReference type="OrthoDB" id="1680482at2759"/>
<dbReference type="SUPFAM" id="SSF54001">
    <property type="entry name" value="Cysteine proteinases"/>
    <property type="match status" value="1"/>
</dbReference>
<keyword evidence="6" id="KW-1185">Reference proteome</keyword>
<organism evidence="5 6">
    <name type="scientific">Pyrus ussuriensis x Pyrus communis</name>
    <dbReference type="NCBI Taxonomy" id="2448454"/>
    <lineage>
        <taxon>Eukaryota</taxon>
        <taxon>Viridiplantae</taxon>
        <taxon>Streptophyta</taxon>
        <taxon>Embryophyta</taxon>
        <taxon>Tracheophyta</taxon>
        <taxon>Spermatophyta</taxon>
        <taxon>Magnoliopsida</taxon>
        <taxon>eudicotyledons</taxon>
        <taxon>Gunneridae</taxon>
        <taxon>Pentapetalae</taxon>
        <taxon>rosids</taxon>
        <taxon>fabids</taxon>
        <taxon>Rosales</taxon>
        <taxon>Rosaceae</taxon>
        <taxon>Amygdaloideae</taxon>
        <taxon>Maleae</taxon>
        <taxon>Pyrus</taxon>
    </lineage>
</organism>
<comment type="caution">
    <text evidence="5">The sequence shown here is derived from an EMBL/GenBank/DDBJ whole genome shotgun (WGS) entry which is preliminary data.</text>
</comment>
<keyword evidence="3" id="KW-0378">Hydrolase</keyword>
<evidence type="ECO:0000256" key="1">
    <source>
        <dbReference type="ARBA" id="ARBA00005234"/>
    </source>
</evidence>
<proteinExistence type="inferred from homology"/>
<dbReference type="Proteomes" id="UP000327157">
    <property type="component" value="Chromosome 16"/>
</dbReference>
<dbReference type="InterPro" id="IPR038765">
    <property type="entry name" value="Papain-like_cys_pep_sf"/>
</dbReference>
<sequence>MVYMPLNLDHHWVAIKMNFNASRIIVYDSLRSTTHTRKSTMKLASIFYVLPNVLRSMSREVEDGPWPIIVSQRALQQNNG</sequence>
<evidence type="ECO:0000259" key="4">
    <source>
        <dbReference type="Pfam" id="PF02902"/>
    </source>
</evidence>
<reference evidence="5 6" key="3">
    <citation type="submission" date="2019-11" db="EMBL/GenBank/DDBJ databases">
        <title>A de novo genome assembly of a pear dwarfing rootstock.</title>
        <authorList>
            <person name="Wang F."/>
            <person name="Wang J."/>
            <person name="Li S."/>
            <person name="Zhang Y."/>
            <person name="Fang M."/>
            <person name="Ma L."/>
            <person name="Zhao Y."/>
            <person name="Jiang S."/>
        </authorList>
    </citation>
    <scope>NUCLEOTIDE SEQUENCE [LARGE SCALE GENOMIC DNA]</scope>
    <source>
        <strain evidence="5">S2</strain>
        <tissue evidence="5">Leaf</tissue>
    </source>
</reference>